<reference evidence="1 2" key="1">
    <citation type="submission" date="2012-10" db="EMBL/GenBank/DDBJ databases">
        <authorList>
            <person name="Zafar N."/>
            <person name="Inman J."/>
            <person name="Hall N."/>
            <person name="Lorenzi H."/>
            <person name="Caler E."/>
        </authorList>
    </citation>
    <scope>NUCLEOTIDE SEQUENCE [LARGE SCALE GENOMIC DNA]</scope>
    <source>
        <strain evidence="1 2">IP1</strain>
    </source>
</reference>
<dbReference type="InterPro" id="IPR036703">
    <property type="entry name" value="MOB_kinase_act_sf"/>
</dbReference>
<gene>
    <name evidence="1" type="ORF">EIN_475600</name>
</gene>
<dbReference type="SUPFAM" id="SSF101152">
    <property type="entry name" value="Mob1/phocein"/>
    <property type="match status" value="1"/>
</dbReference>
<dbReference type="OrthoDB" id="8170117at2759"/>
<dbReference type="Gene3D" id="1.20.140.30">
    <property type="entry name" value="MOB kinase activator"/>
    <property type="match status" value="1"/>
</dbReference>
<proteinExistence type="predicted"/>
<dbReference type="AlphaFoldDB" id="A0A0A1U3S7"/>
<dbReference type="SMART" id="SM01388">
    <property type="entry name" value="Mob1_phocein"/>
    <property type="match status" value="1"/>
</dbReference>
<dbReference type="VEuPathDB" id="AmoebaDB:EIN_475600"/>
<accession>A0A0A1U3S7</accession>
<dbReference type="KEGG" id="eiv:EIN_475600"/>
<evidence type="ECO:0000313" key="2">
    <source>
        <dbReference type="Proteomes" id="UP000014680"/>
    </source>
</evidence>
<organism evidence="1 2">
    <name type="scientific">Entamoeba invadens IP1</name>
    <dbReference type="NCBI Taxonomy" id="370355"/>
    <lineage>
        <taxon>Eukaryota</taxon>
        <taxon>Amoebozoa</taxon>
        <taxon>Evosea</taxon>
        <taxon>Archamoebae</taxon>
        <taxon>Mastigamoebida</taxon>
        <taxon>Entamoebidae</taxon>
        <taxon>Entamoeba</taxon>
    </lineage>
</organism>
<dbReference type="GeneID" id="14887860"/>
<dbReference type="Pfam" id="PF03637">
    <property type="entry name" value="Mob1_phocein"/>
    <property type="match status" value="1"/>
</dbReference>
<dbReference type="PANTHER" id="PTHR22599">
    <property type="entry name" value="MPS ONE BINDER KINASE ACTIVATOR-LIKE MOB"/>
    <property type="match status" value="1"/>
</dbReference>
<keyword evidence="2" id="KW-1185">Reference proteome</keyword>
<dbReference type="RefSeq" id="XP_004255639.1">
    <property type="nucleotide sequence ID" value="XM_004255591.1"/>
</dbReference>
<name>A0A0A1U3S7_ENTIV</name>
<evidence type="ECO:0000313" key="1">
    <source>
        <dbReference type="EMBL" id="ELP88868.1"/>
    </source>
</evidence>
<sequence length="227" mass="26353">MANFKELQKTLKFTEVMFKGGKTIRHVKKPQTDKQIYLEAHVQKTLGIGQVEQAVLLPPGEDLNEWLAVHCNDFFKEAELLFNSVEEGCTQETCPMMCAGPSFEYRWKEGKELQSLCAKEYINKCLDYVQQQLDDEAVFPCTVGVPFPKKFPKVVQMIFKRLFRIYAHIYLHHLNQITQLEEEPHLNSSFKHFILFAANFNLLDKKEVAPMMCVIKLMVPSVEAKYK</sequence>
<protein>
    <submittedName>
        <fullName evidence="1">Uncharacterized protein</fullName>
    </submittedName>
</protein>
<dbReference type="OMA" id="HKHAKAT"/>
<dbReference type="Proteomes" id="UP000014680">
    <property type="component" value="Unassembled WGS sequence"/>
</dbReference>
<dbReference type="InterPro" id="IPR005301">
    <property type="entry name" value="MOB_kinase_act_fam"/>
</dbReference>
<dbReference type="EMBL" id="KB206689">
    <property type="protein sequence ID" value="ELP88868.1"/>
    <property type="molecule type" value="Genomic_DNA"/>
</dbReference>